<dbReference type="GO" id="GO:0005737">
    <property type="term" value="C:cytoplasm"/>
    <property type="evidence" value="ECO:0007669"/>
    <property type="project" value="InterPro"/>
</dbReference>
<dbReference type="PANTHER" id="PTHR43031:SF6">
    <property type="entry name" value="THIOSULFATE SULFURTRANSFERASE GLPE"/>
    <property type="match status" value="1"/>
</dbReference>
<organism evidence="4 5">
    <name type="scientific">Paraferrimonas haliotis</name>
    <dbReference type="NCBI Taxonomy" id="2013866"/>
    <lineage>
        <taxon>Bacteria</taxon>
        <taxon>Pseudomonadati</taxon>
        <taxon>Pseudomonadota</taxon>
        <taxon>Gammaproteobacteria</taxon>
        <taxon>Alteromonadales</taxon>
        <taxon>Ferrimonadaceae</taxon>
        <taxon>Paraferrimonas</taxon>
    </lineage>
</organism>
<keyword evidence="1" id="KW-0963">Cytoplasm</keyword>
<evidence type="ECO:0000313" key="5">
    <source>
        <dbReference type="Proteomes" id="UP001157439"/>
    </source>
</evidence>
<feature type="domain" description="Rhodanese" evidence="3">
    <location>
        <begin position="17"/>
        <end position="101"/>
    </location>
</feature>
<sequence length="101" mass="11156">MTSFQRISVIQASELLEKQAAKVLDIRDPQSFSQGHIPGSLPLNNDNVQQILDETEEDETVIVVCYHGISSQQAAQYLVEQGLNQVYSLDGGYQAWGQAFG</sequence>
<keyword evidence="2" id="KW-0808">Transferase</keyword>
<dbReference type="Gene3D" id="3.40.250.10">
    <property type="entry name" value="Rhodanese-like domain"/>
    <property type="match status" value="1"/>
</dbReference>
<dbReference type="InterPro" id="IPR036873">
    <property type="entry name" value="Rhodanese-like_dom_sf"/>
</dbReference>
<dbReference type="InterPro" id="IPR023695">
    <property type="entry name" value="Thiosulf_sulfurTrfase"/>
</dbReference>
<evidence type="ECO:0000256" key="2">
    <source>
        <dbReference type="ARBA" id="ARBA00022679"/>
    </source>
</evidence>
<evidence type="ECO:0000259" key="3">
    <source>
        <dbReference type="PROSITE" id="PS50206"/>
    </source>
</evidence>
<protein>
    <submittedName>
        <fullName evidence="4">Thiosulfate sulfurtransferase GlpE</fullName>
    </submittedName>
</protein>
<proteinExistence type="predicted"/>
<dbReference type="PANTHER" id="PTHR43031">
    <property type="entry name" value="FAD-DEPENDENT OXIDOREDUCTASE"/>
    <property type="match status" value="1"/>
</dbReference>
<reference evidence="4 5" key="1">
    <citation type="journal article" date="2014" name="Int. J. Syst. Evol. Microbiol.">
        <title>Complete genome sequence of Corynebacterium casei LMG S-19264T (=DSM 44701T), isolated from a smear-ripened cheese.</title>
        <authorList>
            <consortium name="US DOE Joint Genome Institute (JGI-PGF)"/>
            <person name="Walter F."/>
            <person name="Albersmeier A."/>
            <person name="Kalinowski J."/>
            <person name="Ruckert C."/>
        </authorList>
    </citation>
    <scope>NUCLEOTIDE SEQUENCE [LARGE SCALE GENOMIC DNA]</scope>
    <source>
        <strain evidence="4 5">NBRC 112785</strain>
    </source>
</reference>
<dbReference type="Pfam" id="PF00581">
    <property type="entry name" value="Rhodanese"/>
    <property type="match status" value="1"/>
</dbReference>
<name>A0AA37TLS4_9GAMM</name>
<dbReference type="InterPro" id="IPR001763">
    <property type="entry name" value="Rhodanese-like_dom"/>
</dbReference>
<dbReference type="RefSeq" id="WP_095496928.1">
    <property type="nucleotide sequence ID" value="NZ_BSPO01000002.1"/>
</dbReference>
<dbReference type="SMART" id="SM00450">
    <property type="entry name" value="RHOD"/>
    <property type="match status" value="1"/>
</dbReference>
<dbReference type="EMBL" id="BSPO01000002">
    <property type="protein sequence ID" value="GLS83534.1"/>
    <property type="molecule type" value="Genomic_DNA"/>
</dbReference>
<dbReference type="InterPro" id="IPR050229">
    <property type="entry name" value="GlpE_sulfurtransferase"/>
</dbReference>
<gene>
    <name evidence="4" type="primary">glpE</name>
    <name evidence="4" type="ORF">GCM10007894_15110</name>
</gene>
<dbReference type="SUPFAM" id="SSF52821">
    <property type="entry name" value="Rhodanese/Cell cycle control phosphatase"/>
    <property type="match status" value="1"/>
</dbReference>
<dbReference type="PROSITE" id="PS50206">
    <property type="entry name" value="RHODANESE_3"/>
    <property type="match status" value="1"/>
</dbReference>
<evidence type="ECO:0000256" key="1">
    <source>
        <dbReference type="ARBA" id="ARBA00022490"/>
    </source>
</evidence>
<dbReference type="Proteomes" id="UP001157439">
    <property type="component" value="Unassembled WGS sequence"/>
</dbReference>
<comment type="caution">
    <text evidence="4">The sequence shown here is derived from an EMBL/GenBank/DDBJ whole genome shotgun (WGS) entry which is preliminary data.</text>
</comment>
<dbReference type="CDD" id="cd01444">
    <property type="entry name" value="GlpE_ST"/>
    <property type="match status" value="1"/>
</dbReference>
<evidence type="ECO:0000313" key="4">
    <source>
        <dbReference type="EMBL" id="GLS83534.1"/>
    </source>
</evidence>
<dbReference type="NCBIfam" id="NF001195">
    <property type="entry name" value="PRK00162.1"/>
    <property type="match status" value="1"/>
</dbReference>
<dbReference type="GO" id="GO:0004792">
    <property type="term" value="F:thiosulfate-cyanide sulfurtransferase activity"/>
    <property type="evidence" value="ECO:0007669"/>
    <property type="project" value="InterPro"/>
</dbReference>
<keyword evidence="5" id="KW-1185">Reference proteome</keyword>
<accession>A0AA37TLS4</accession>
<dbReference type="AlphaFoldDB" id="A0AA37TLS4"/>